<keyword evidence="1" id="KW-0808">Transferase</keyword>
<dbReference type="SUPFAM" id="SSF55729">
    <property type="entry name" value="Acyl-CoA N-acyltransferases (Nat)"/>
    <property type="match status" value="1"/>
</dbReference>
<evidence type="ECO:0000256" key="6">
    <source>
        <dbReference type="ARBA" id="ARBA00050849"/>
    </source>
</evidence>
<comment type="caution">
    <text evidence="13">The sequence shown here is derived from an EMBL/GenBank/DDBJ whole genome shotgun (WGS) entry which is preliminary data.</text>
</comment>
<evidence type="ECO:0000256" key="7">
    <source>
        <dbReference type="ARBA" id="ARBA00051284"/>
    </source>
</evidence>
<dbReference type="FunFam" id="3.40.630.30:FF:000046">
    <property type="entry name" value="Dopamine N-acetyltransferase"/>
    <property type="match status" value="1"/>
</dbReference>
<dbReference type="OrthoDB" id="41532at2759"/>
<evidence type="ECO:0000313" key="13">
    <source>
        <dbReference type="EMBL" id="CAB3398644.1"/>
    </source>
</evidence>
<comment type="catalytic activity">
    <reaction evidence="7">
        <text>serotonin + (5Z,8Z,11Z,14Z)-eicosatetraenoyl-CoA = N-[(5Z,8Z,11Z,14Z)-eicosatetraenoyl]-serotonin + CoA + H(+)</text>
        <dbReference type="Rhea" id="RHEA:51396"/>
        <dbReference type="ChEBI" id="CHEBI:15378"/>
        <dbReference type="ChEBI" id="CHEBI:57287"/>
        <dbReference type="ChEBI" id="CHEBI:57368"/>
        <dbReference type="ChEBI" id="CHEBI:132255"/>
        <dbReference type="ChEBI" id="CHEBI:350546"/>
    </reaction>
    <physiologicalReaction direction="left-to-right" evidence="7">
        <dbReference type="Rhea" id="RHEA:51397"/>
    </physiologicalReaction>
</comment>
<comment type="catalytic activity">
    <reaction evidence="12">
        <text>serotonin + acetyl-CoA = N-acetylserotonin + CoA + H(+)</text>
        <dbReference type="Rhea" id="RHEA:25217"/>
        <dbReference type="ChEBI" id="CHEBI:15378"/>
        <dbReference type="ChEBI" id="CHEBI:17697"/>
        <dbReference type="ChEBI" id="CHEBI:57287"/>
        <dbReference type="ChEBI" id="CHEBI:57288"/>
        <dbReference type="ChEBI" id="CHEBI:350546"/>
        <dbReference type="EC" id="2.3.1.87"/>
    </reaction>
    <physiologicalReaction direction="left-to-right" evidence="12">
        <dbReference type="Rhea" id="RHEA:25218"/>
    </physiologicalReaction>
</comment>
<comment type="catalytic activity">
    <reaction evidence="6">
        <text>serotonin + octadecanoyl-CoA = N-octadecanoyl-serotonin + CoA + H(+)</text>
        <dbReference type="Rhea" id="RHEA:51400"/>
        <dbReference type="ChEBI" id="CHEBI:15378"/>
        <dbReference type="ChEBI" id="CHEBI:57287"/>
        <dbReference type="ChEBI" id="CHEBI:57394"/>
        <dbReference type="ChEBI" id="CHEBI:134065"/>
        <dbReference type="ChEBI" id="CHEBI:350546"/>
    </reaction>
    <physiologicalReaction direction="left-to-right" evidence="6">
        <dbReference type="Rhea" id="RHEA:51401"/>
    </physiologicalReaction>
</comment>
<evidence type="ECO:0000256" key="1">
    <source>
        <dbReference type="ARBA" id="ARBA00022679"/>
    </source>
</evidence>
<dbReference type="EMBL" id="CADEPM010000001">
    <property type="protein sequence ID" value="CAB3398644.1"/>
    <property type="molecule type" value="Genomic_DNA"/>
</dbReference>
<comment type="similarity">
    <text evidence="3">Belongs to the acetyltransferase family. AANAT subfamily.</text>
</comment>
<sequence>MMLDNLEYRVATKEDHSDILEFLLTYFYKDEPCTKALKFTKDEVRPLFEGIVERCLRFPVSTVVRMPNGVIVAVMLNSVWRRTDDAASSGDFDNGEQPSENMLAFVRFVNRAHEDLWNLVPSNVEAVLHREISSVGTPYQRNGIATKMVTANLTADKLKQFNIGGVISETSSHANQMLLAKNGFRCLKELPYAEMRNASGVSILTPVDGATGLRLNFKPIDEFNFDD</sequence>
<comment type="pathway">
    <text evidence="2">Aromatic compound metabolism; melatonin biosynthesis; melatonin from serotonin: step 1/2.</text>
</comment>
<evidence type="ECO:0000256" key="10">
    <source>
        <dbReference type="ARBA" id="ARBA00052178"/>
    </source>
</evidence>
<evidence type="ECO:0000256" key="8">
    <source>
        <dbReference type="ARBA" id="ARBA00051711"/>
    </source>
</evidence>
<comment type="catalytic activity">
    <reaction evidence="11">
        <text>dopamine + hexadecanoyl-CoA = N-hexadecanoyl-dopamine + CoA + H(+)</text>
        <dbReference type="Rhea" id="RHEA:51376"/>
        <dbReference type="ChEBI" id="CHEBI:15378"/>
        <dbReference type="ChEBI" id="CHEBI:57287"/>
        <dbReference type="ChEBI" id="CHEBI:57379"/>
        <dbReference type="ChEBI" id="CHEBI:59905"/>
        <dbReference type="ChEBI" id="CHEBI:134058"/>
    </reaction>
    <physiologicalReaction direction="left-to-right" evidence="11">
        <dbReference type="Rhea" id="RHEA:51377"/>
    </physiologicalReaction>
</comment>
<dbReference type="Gene3D" id="3.40.630.30">
    <property type="match status" value="1"/>
</dbReference>
<evidence type="ECO:0000313" key="14">
    <source>
        <dbReference type="Proteomes" id="UP000494206"/>
    </source>
</evidence>
<proteinExistence type="inferred from homology"/>
<dbReference type="AlphaFoldDB" id="A0A8S1E4Y5"/>
<dbReference type="Proteomes" id="UP000494206">
    <property type="component" value="Unassembled WGS sequence"/>
</dbReference>
<evidence type="ECO:0000256" key="11">
    <source>
        <dbReference type="ARBA" id="ARBA00052335"/>
    </source>
</evidence>
<comment type="catalytic activity">
    <reaction evidence="9">
        <text>serotonin + (9Z)-octadecenoyl-CoA = N-(9Z-octadecenoyl)-serotonin + CoA + H(+)</text>
        <dbReference type="Rhea" id="RHEA:51392"/>
        <dbReference type="ChEBI" id="CHEBI:15378"/>
        <dbReference type="ChEBI" id="CHEBI:57287"/>
        <dbReference type="ChEBI" id="CHEBI:57387"/>
        <dbReference type="ChEBI" id="CHEBI:134064"/>
        <dbReference type="ChEBI" id="CHEBI:350546"/>
    </reaction>
    <physiologicalReaction direction="left-to-right" evidence="9">
        <dbReference type="Rhea" id="RHEA:51393"/>
    </physiologicalReaction>
</comment>
<dbReference type="PANTHER" id="PTHR20905:SF2">
    <property type="entry name" value="N-ACETYLTRANSFERASE DOMAIN-CONTAINING PROTEIN"/>
    <property type="match status" value="1"/>
</dbReference>
<evidence type="ECO:0000256" key="3">
    <source>
        <dbReference type="ARBA" id="ARBA00038182"/>
    </source>
</evidence>
<evidence type="ECO:0000256" key="2">
    <source>
        <dbReference type="ARBA" id="ARBA00037926"/>
    </source>
</evidence>
<organism evidence="13 14">
    <name type="scientific">Caenorhabditis bovis</name>
    <dbReference type="NCBI Taxonomy" id="2654633"/>
    <lineage>
        <taxon>Eukaryota</taxon>
        <taxon>Metazoa</taxon>
        <taxon>Ecdysozoa</taxon>
        <taxon>Nematoda</taxon>
        <taxon>Chromadorea</taxon>
        <taxon>Rhabditida</taxon>
        <taxon>Rhabditina</taxon>
        <taxon>Rhabditomorpha</taxon>
        <taxon>Rhabditoidea</taxon>
        <taxon>Rhabditidae</taxon>
        <taxon>Peloderinae</taxon>
        <taxon>Caenorhabditis</taxon>
    </lineage>
</organism>
<dbReference type="GO" id="GO:0004059">
    <property type="term" value="F:aralkylamine N-acetyltransferase activity"/>
    <property type="evidence" value="ECO:0007669"/>
    <property type="project" value="UniProtKB-EC"/>
</dbReference>
<evidence type="ECO:0000256" key="4">
    <source>
        <dbReference type="ARBA" id="ARBA00039114"/>
    </source>
</evidence>
<reference evidence="13 14" key="1">
    <citation type="submission" date="2020-04" db="EMBL/GenBank/DDBJ databases">
        <authorList>
            <person name="Laetsch R D."/>
            <person name="Stevens L."/>
            <person name="Kumar S."/>
            <person name="Blaxter L. M."/>
        </authorList>
    </citation>
    <scope>NUCLEOTIDE SEQUENCE [LARGE SCALE GENOMIC DNA]</scope>
</reference>
<dbReference type="PANTHER" id="PTHR20905">
    <property type="entry name" value="N-ACETYLTRANSFERASE-RELATED"/>
    <property type="match status" value="1"/>
</dbReference>
<comment type="catalytic activity">
    <reaction evidence="5">
        <text>dopamine + (9Z)-octadecenoyl-CoA = N-(9Z-octadecanoyl)-dopamine + CoA + H(+)</text>
        <dbReference type="Rhea" id="RHEA:51380"/>
        <dbReference type="ChEBI" id="CHEBI:15378"/>
        <dbReference type="ChEBI" id="CHEBI:31883"/>
        <dbReference type="ChEBI" id="CHEBI:57287"/>
        <dbReference type="ChEBI" id="CHEBI:57387"/>
        <dbReference type="ChEBI" id="CHEBI:59905"/>
    </reaction>
    <physiologicalReaction direction="left-to-right" evidence="5">
        <dbReference type="Rhea" id="RHEA:51381"/>
    </physiologicalReaction>
</comment>
<evidence type="ECO:0000256" key="9">
    <source>
        <dbReference type="ARBA" id="ARBA00051823"/>
    </source>
</evidence>
<evidence type="ECO:0000256" key="12">
    <source>
        <dbReference type="ARBA" id="ARBA00052491"/>
    </source>
</evidence>
<comment type="catalytic activity">
    <reaction evidence="8">
        <text>dopamine + acetyl-CoA = N-acetyldopamine + CoA + H(+)</text>
        <dbReference type="Rhea" id="RHEA:51388"/>
        <dbReference type="ChEBI" id="CHEBI:15378"/>
        <dbReference type="ChEBI" id="CHEBI:57287"/>
        <dbReference type="ChEBI" id="CHEBI:57288"/>
        <dbReference type="ChEBI" id="CHEBI:59905"/>
        <dbReference type="ChEBI" id="CHEBI:125678"/>
    </reaction>
    <physiologicalReaction direction="left-to-right" evidence="8">
        <dbReference type="Rhea" id="RHEA:51389"/>
    </physiologicalReaction>
</comment>
<protein>
    <recommendedName>
        <fullName evidence="4">aralkylamine N-acetyltransferase</fullName>
        <ecNumber evidence="4">2.3.1.87</ecNumber>
    </recommendedName>
</protein>
<keyword evidence="14" id="KW-1185">Reference proteome</keyword>
<gene>
    <name evidence="13" type="ORF">CBOVIS_LOCUS1895</name>
</gene>
<comment type="catalytic activity">
    <reaction evidence="10">
        <text>serotonin + hexadecanoyl-CoA = N-hexadecanoyl-serotonin + CoA + H(+)</text>
        <dbReference type="Rhea" id="RHEA:51384"/>
        <dbReference type="ChEBI" id="CHEBI:15378"/>
        <dbReference type="ChEBI" id="CHEBI:57287"/>
        <dbReference type="ChEBI" id="CHEBI:57379"/>
        <dbReference type="ChEBI" id="CHEBI:134059"/>
        <dbReference type="ChEBI" id="CHEBI:350546"/>
    </reaction>
    <physiologicalReaction direction="left-to-right" evidence="10">
        <dbReference type="Rhea" id="RHEA:51385"/>
    </physiologicalReaction>
</comment>
<dbReference type="EC" id="2.3.1.87" evidence="4"/>
<accession>A0A8S1E4Y5</accession>
<dbReference type="InterPro" id="IPR016181">
    <property type="entry name" value="Acyl_CoA_acyltransferase"/>
</dbReference>
<evidence type="ECO:0000256" key="5">
    <source>
        <dbReference type="ARBA" id="ARBA00050189"/>
    </source>
</evidence>
<name>A0A8S1E4Y5_9PELO</name>